<feature type="compositionally biased region" description="Polar residues" evidence="1">
    <location>
        <begin position="66"/>
        <end position="88"/>
    </location>
</feature>
<evidence type="ECO:0000256" key="1">
    <source>
        <dbReference type="SAM" id="MobiDB-lite"/>
    </source>
</evidence>
<evidence type="ECO:0000313" key="7">
    <source>
        <dbReference type="Proteomes" id="UP000046947"/>
    </source>
</evidence>
<dbReference type="Proteomes" id="UP000046680">
    <property type="component" value="Unassembled WGS sequence"/>
</dbReference>
<evidence type="ECO:0000313" key="4">
    <source>
        <dbReference type="EMBL" id="CFS08171.1"/>
    </source>
</evidence>
<organism evidence="5 9">
    <name type="scientific">Mycobacterium tuberculosis</name>
    <dbReference type="NCBI Taxonomy" id="1773"/>
    <lineage>
        <taxon>Bacteria</taxon>
        <taxon>Bacillati</taxon>
        <taxon>Actinomycetota</taxon>
        <taxon>Actinomycetes</taxon>
        <taxon>Mycobacteriales</taxon>
        <taxon>Mycobacteriaceae</taxon>
        <taxon>Mycobacterium</taxon>
        <taxon>Mycobacterium tuberculosis complex</taxon>
    </lineage>
</organism>
<evidence type="ECO:0000313" key="2">
    <source>
        <dbReference type="EMBL" id="CFE41615.1"/>
    </source>
</evidence>
<evidence type="ECO:0000313" key="5">
    <source>
        <dbReference type="EMBL" id="COX54146.1"/>
    </source>
</evidence>
<dbReference type="EMBL" id="CFOE01000456">
    <property type="protein sequence ID" value="CFE41615.1"/>
    <property type="molecule type" value="Genomic_DNA"/>
</dbReference>
<feature type="region of interest" description="Disordered" evidence="1">
    <location>
        <begin position="57"/>
        <end position="88"/>
    </location>
</feature>
<evidence type="ECO:0000313" key="8">
    <source>
        <dbReference type="Proteomes" id="UP000048289"/>
    </source>
</evidence>
<sequence>MTSRSRIGASAFSVKDGSDRSAMVVGYHSSWNTSGGPPTSRANCAMTAEMLPPAESPATAIRLGSPPSSAAFSPTQRNAAQLSSIPAG</sequence>
<evidence type="ECO:0000313" key="3">
    <source>
        <dbReference type="EMBL" id="CFE88174.1"/>
    </source>
</evidence>
<dbReference type="EMBL" id="CGCX01002183">
    <property type="protein sequence ID" value="CFS08171.1"/>
    <property type="molecule type" value="Genomic_DNA"/>
</dbReference>
<dbReference type="Proteomes" id="UP000048600">
    <property type="component" value="Unassembled WGS sequence"/>
</dbReference>
<dbReference type="Proteomes" id="UP000046947">
    <property type="component" value="Unassembled WGS sequence"/>
</dbReference>
<reference evidence="6 7" key="1">
    <citation type="submission" date="2015-03" db="EMBL/GenBank/DDBJ databases">
        <authorList>
            <consortium name="Pathogen Informatics"/>
        </authorList>
    </citation>
    <scope>NUCLEOTIDE SEQUENCE [LARGE SCALE GENOMIC DNA]</scope>
    <source>
        <strain evidence="4 6">C09601061</strain>
        <strain evidence="2 8">G09901357</strain>
        <strain evidence="3 7">H09601792</strain>
        <strain evidence="5 9">P00601463</strain>
    </source>
</reference>
<gene>
    <name evidence="4" type="ORF">ERS007657_03921</name>
    <name evidence="2" type="ORF">ERS007681_02992</name>
    <name evidence="3" type="ORF">ERS007688_04670</name>
    <name evidence="5" type="ORF">ERS007741_04515</name>
</gene>
<proteinExistence type="predicted"/>
<dbReference type="AlphaFoldDB" id="A0A655FHE3"/>
<protein>
    <submittedName>
        <fullName evidence="5">Uncharacterized protein</fullName>
    </submittedName>
</protein>
<evidence type="ECO:0000313" key="6">
    <source>
        <dbReference type="Proteomes" id="UP000046680"/>
    </source>
</evidence>
<dbReference type="EMBL" id="CFOH01001592">
    <property type="protein sequence ID" value="CFE88174.1"/>
    <property type="molecule type" value="Genomic_DNA"/>
</dbReference>
<name>A0A655FHE3_MYCTX</name>
<dbReference type="Proteomes" id="UP000048289">
    <property type="component" value="Unassembled WGS sequence"/>
</dbReference>
<dbReference type="EMBL" id="CHKL01000991">
    <property type="protein sequence ID" value="COX54146.1"/>
    <property type="molecule type" value="Genomic_DNA"/>
</dbReference>
<accession>A0A655FHE3</accession>
<evidence type="ECO:0000313" key="9">
    <source>
        <dbReference type="Proteomes" id="UP000048600"/>
    </source>
</evidence>